<sequence length="167" mass="18510">MPLDSVIISAWLSDVKTTENDPSPRKLLRAELNPTPYLPPRKRAALVEPVGNTNRVPENPSRNPARRRSPRKPADAPKDTKKPRPQENAATKVHEVERGRATNLTHLILSPSSSLQYALVISASTATSTDGASWDVISLSRTRGRIDAGDLLRPSMMTIMWFLEHCL</sequence>
<protein>
    <submittedName>
        <fullName evidence="2">Uncharacterized protein</fullName>
    </submittedName>
</protein>
<comment type="caution">
    <text evidence="2">The sequence shown here is derived from an EMBL/GenBank/DDBJ whole genome shotgun (WGS) entry which is preliminary data.</text>
</comment>
<organism evidence="2 3">
    <name type="scientific">Polyplosphaeria fusca</name>
    <dbReference type="NCBI Taxonomy" id="682080"/>
    <lineage>
        <taxon>Eukaryota</taxon>
        <taxon>Fungi</taxon>
        <taxon>Dikarya</taxon>
        <taxon>Ascomycota</taxon>
        <taxon>Pezizomycotina</taxon>
        <taxon>Dothideomycetes</taxon>
        <taxon>Pleosporomycetidae</taxon>
        <taxon>Pleosporales</taxon>
        <taxon>Tetraplosphaeriaceae</taxon>
        <taxon>Polyplosphaeria</taxon>
    </lineage>
</organism>
<proteinExistence type="predicted"/>
<dbReference type="EMBL" id="ML996150">
    <property type="protein sequence ID" value="KAF2734259.1"/>
    <property type="molecule type" value="Genomic_DNA"/>
</dbReference>
<reference evidence="2" key="1">
    <citation type="journal article" date="2020" name="Stud. Mycol.">
        <title>101 Dothideomycetes genomes: a test case for predicting lifestyles and emergence of pathogens.</title>
        <authorList>
            <person name="Haridas S."/>
            <person name="Albert R."/>
            <person name="Binder M."/>
            <person name="Bloem J."/>
            <person name="Labutti K."/>
            <person name="Salamov A."/>
            <person name="Andreopoulos B."/>
            <person name="Baker S."/>
            <person name="Barry K."/>
            <person name="Bills G."/>
            <person name="Bluhm B."/>
            <person name="Cannon C."/>
            <person name="Castanera R."/>
            <person name="Culley D."/>
            <person name="Daum C."/>
            <person name="Ezra D."/>
            <person name="Gonzalez J."/>
            <person name="Henrissat B."/>
            <person name="Kuo A."/>
            <person name="Liang C."/>
            <person name="Lipzen A."/>
            <person name="Lutzoni F."/>
            <person name="Magnuson J."/>
            <person name="Mondo S."/>
            <person name="Nolan M."/>
            <person name="Ohm R."/>
            <person name="Pangilinan J."/>
            <person name="Park H.-J."/>
            <person name="Ramirez L."/>
            <person name="Alfaro M."/>
            <person name="Sun H."/>
            <person name="Tritt A."/>
            <person name="Yoshinaga Y."/>
            <person name="Zwiers L.-H."/>
            <person name="Turgeon B."/>
            <person name="Goodwin S."/>
            <person name="Spatafora J."/>
            <person name="Crous P."/>
            <person name="Grigoriev I."/>
        </authorList>
    </citation>
    <scope>NUCLEOTIDE SEQUENCE</scope>
    <source>
        <strain evidence="2">CBS 125425</strain>
    </source>
</reference>
<dbReference type="AlphaFoldDB" id="A0A9P4QX18"/>
<feature type="region of interest" description="Disordered" evidence="1">
    <location>
        <begin position="15"/>
        <end position="92"/>
    </location>
</feature>
<evidence type="ECO:0000256" key="1">
    <source>
        <dbReference type="SAM" id="MobiDB-lite"/>
    </source>
</evidence>
<evidence type="ECO:0000313" key="3">
    <source>
        <dbReference type="Proteomes" id="UP000799444"/>
    </source>
</evidence>
<keyword evidence="3" id="KW-1185">Reference proteome</keyword>
<gene>
    <name evidence="2" type="ORF">EJ04DRAFT_564399</name>
</gene>
<name>A0A9P4QX18_9PLEO</name>
<feature type="compositionally biased region" description="Basic and acidic residues" evidence="1">
    <location>
        <begin position="72"/>
        <end position="85"/>
    </location>
</feature>
<dbReference type="Proteomes" id="UP000799444">
    <property type="component" value="Unassembled WGS sequence"/>
</dbReference>
<accession>A0A9P4QX18</accession>
<dbReference type="OrthoDB" id="3728830at2759"/>
<evidence type="ECO:0000313" key="2">
    <source>
        <dbReference type="EMBL" id="KAF2734259.1"/>
    </source>
</evidence>